<dbReference type="EMBL" id="JAEPRB010000041">
    <property type="protein sequence ID" value="KAG2224538.1"/>
    <property type="molecule type" value="Genomic_DNA"/>
</dbReference>
<gene>
    <name evidence="2" type="ORF">INT45_004383</name>
</gene>
<evidence type="ECO:0000313" key="2">
    <source>
        <dbReference type="EMBL" id="KAG2224538.1"/>
    </source>
</evidence>
<dbReference type="OrthoDB" id="2251053at2759"/>
<comment type="caution">
    <text evidence="2">The sequence shown here is derived from an EMBL/GenBank/DDBJ whole genome shotgun (WGS) entry which is preliminary data.</text>
</comment>
<feature type="region of interest" description="Disordered" evidence="1">
    <location>
        <begin position="54"/>
        <end position="96"/>
    </location>
</feature>
<organism evidence="2 3">
    <name type="scientific">Circinella minor</name>
    <dbReference type="NCBI Taxonomy" id="1195481"/>
    <lineage>
        <taxon>Eukaryota</taxon>
        <taxon>Fungi</taxon>
        <taxon>Fungi incertae sedis</taxon>
        <taxon>Mucoromycota</taxon>
        <taxon>Mucoromycotina</taxon>
        <taxon>Mucoromycetes</taxon>
        <taxon>Mucorales</taxon>
        <taxon>Lichtheimiaceae</taxon>
        <taxon>Circinella</taxon>
    </lineage>
</organism>
<accession>A0A8H7S9M5</accession>
<sequence length="324" mass="37198">EDFPMGWVESNNHRLHRDQFISAGMLSDRAADQGVIMIRRKPSWKMIEAEFKKKHNNNTNSNNNDESTTNSNLSKKTSHTATKKLNTSSLNHGITEEEKARVQELFDEMDKNNLWILEETKRAAANEVGEALSVEEKILKFALSCNFRHPSQLFILDLTDKHWENVFTQKELQELEETGDKVLVPVDNAIEEKLNELNEFYLLWGFLNDIFTGSNIGNYSKEKTSKASATQFNNKRKLSVIDEVKRKAIGRRMDCIYIDGSKELWCMEVGSVADQTKELKDSREQVSMLDMDSPKGYVSQIRHTVSIDYPRCLEDNVSRIGPSI</sequence>
<evidence type="ECO:0000256" key="1">
    <source>
        <dbReference type="SAM" id="MobiDB-lite"/>
    </source>
</evidence>
<proteinExistence type="predicted"/>
<feature type="compositionally biased region" description="Polar residues" evidence="1">
    <location>
        <begin position="83"/>
        <end position="92"/>
    </location>
</feature>
<protein>
    <submittedName>
        <fullName evidence="2">Uncharacterized protein</fullName>
    </submittedName>
</protein>
<keyword evidence="3" id="KW-1185">Reference proteome</keyword>
<feature type="non-terminal residue" evidence="2">
    <location>
        <position position="1"/>
    </location>
</feature>
<evidence type="ECO:0000313" key="3">
    <source>
        <dbReference type="Proteomes" id="UP000646827"/>
    </source>
</evidence>
<reference evidence="2 3" key="1">
    <citation type="submission" date="2020-12" db="EMBL/GenBank/DDBJ databases">
        <title>Metabolic potential, ecology and presence of endohyphal bacteria is reflected in genomic diversity of Mucoromycotina.</title>
        <authorList>
            <person name="Muszewska A."/>
            <person name="Okrasinska A."/>
            <person name="Steczkiewicz K."/>
            <person name="Drgas O."/>
            <person name="Orlowska M."/>
            <person name="Perlinska-Lenart U."/>
            <person name="Aleksandrzak-Piekarczyk T."/>
            <person name="Szatraj K."/>
            <person name="Zielenkiewicz U."/>
            <person name="Pilsyk S."/>
            <person name="Malc E."/>
            <person name="Mieczkowski P."/>
            <person name="Kruszewska J.S."/>
            <person name="Biernat P."/>
            <person name="Pawlowska J."/>
        </authorList>
    </citation>
    <scope>NUCLEOTIDE SEQUENCE [LARGE SCALE GENOMIC DNA]</scope>
    <source>
        <strain evidence="2 3">CBS 142.35</strain>
    </source>
</reference>
<name>A0A8H7S9M5_9FUNG</name>
<feature type="compositionally biased region" description="Low complexity" evidence="1">
    <location>
        <begin position="57"/>
        <end position="75"/>
    </location>
</feature>
<dbReference type="AlphaFoldDB" id="A0A8H7S9M5"/>
<dbReference type="Proteomes" id="UP000646827">
    <property type="component" value="Unassembled WGS sequence"/>
</dbReference>